<evidence type="ECO:0000313" key="1">
    <source>
        <dbReference type="EMBL" id="GAA4366241.1"/>
    </source>
</evidence>
<sequence>MPALLAPSDFYKTFGQRTSHLPADTDYYLRVYQSTAVFKQDLPSYLDPYGFRLKTHDARLTTWLQQRARQKHTASTFAAELNAALRWNKLIAILDS</sequence>
<proteinExistence type="predicted"/>
<dbReference type="EMBL" id="BAABGZ010000075">
    <property type="protein sequence ID" value="GAA4366241.1"/>
    <property type="molecule type" value="Genomic_DNA"/>
</dbReference>
<keyword evidence="2" id="KW-1185">Reference proteome</keyword>
<dbReference type="Proteomes" id="UP001501153">
    <property type="component" value="Unassembled WGS sequence"/>
</dbReference>
<name>A0ABP8IR52_9BACT</name>
<comment type="caution">
    <text evidence="1">The sequence shown here is derived from an EMBL/GenBank/DDBJ whole genome shotgun (WGS) entry which is preliminary data.</text>
</comment>
<organism evidence="1 2">
    <name type="scientific">Hymenobacter saemangeumensis</name>
    <dbReference type="NCBI Taxonomy" id="1084522"/>
    <lineage>
        <taxon>Bacteria</taxon>
        <taxon>Pseudomonadati</taxon>
        <taxon>Bacteroidota</taxon>
        <taxon>Cytophagia</taxon>
        <taxon>Cytophagales</taxon>
        <taxon>Hymenobacteraceae</taxon>
        <taxon>Hymenobacter</taxon>
    </lineage>
</organism>
<accession>A0ABP8IR52</accession>
<protein>
    <submittedName>
        <fullName evidence="1">Uncharacterized protein</fullName>
    </submittedName>
</protein>
<gene>
    <name evidence="1" type="ORF">GCM10023185_37260</name>
</gene>
<reference evidence="2" key="1">
    <citation type="journal article" date="2019" name="Int. J. Syst. Evol. Microbiol.">
        <title>The Global Catalogue of Microorganisms (GCM) 10K type strain sequencing project: providing services to taxonomists for standard genome sequencing and annotation.</title>
        <authorList>
            <consortium name="The Broad Institute Genomics Platform"/>
            <consortium name="The Broad Institute Genome Sequencing Center for Infectious Disease"/>
            <person name="Wu L."/>
            <person name="Ma J."/>
        </authorList>
    </citation>
    <scope>NUCLEOTIDE SEQUENCE [LARGE SCALE GENOMIC DNA]</scope>
    <source>
        <strain evidence="2">JCM 17923</strain>
    </source>
</reference>
<dbReference type="RefSeq" id="WP_345237633.1">
    <property type="nucleotide sequence ID" value="NZ_BAABGZ010000075.1"/>
</dbReference>
<evidence type="ECO:0000313" key="2">
    <source>
        <dbReference type="Proteomes" id="UP001501153"/>
    </source>
</evidence>